<dbReference type="Gene3D" id="1.10.630.10">
    <property type="entry name" value="Cytochrome P450"/>
    <property type="match status" value="1"/>
</dbReference>
<comment type="pathway">
    <text evidence="3">Secondary metabolite biosynthesis; terpenoid biosynthesis.</text>
</comment>
<dbReference type="InterPro" id="IPR036396">
    <property type="entry name" value="Cyt_P450_sf"/>
</dbReference>
<dbReference type="InterPro" id="IPR001128">
    <property type="entry name" value="Cyt_P450"/>
</dbReference>
<proteinExistence type="inferred from homology"/>
<protein>
    <submittedName>
        <fullName evidence="14">Cytochrome P450</fullName>
    </submittedName>
</protein>
<evidence type="ECO:0000256" key="4">
    <source>
        <dbReference type="ARBA" id="ARBA00010617"/>
    </source>
</evidence>
<dbReference type="AlphaFoldDB" id="A0A5C3L4J0"/>
<name>A0A5C3L4J0_COPMA</name>
<keyword evidence="15" id="KW-1185">Reference proteome</keyword>
<dbReference type="InterPro" id="IPR002401">
    <property type="entry name" value="Cyt_P450_E_grp-I"/>
</dbReference>
<dbReference type="PANTHER" id="PTHR24305">
    <property type="entry name" value="CYTOCHROME P450"/>
    <property type="match status" value="1"/>
</dbReference>
<evidence type="ECO:0000256" key="11">
    <source>
        <dbReference type="ARBA" id="ARBA00023033"/>
    </source>
</evidence>
<evidence type="ECO:0000256" key="3">
    <source>
        <dbReference type="ARBA" id="ARBA00004721"/>
    </source>
</evidence>
<dbReference type="EMBL" id="ML210163">
    <property type="protein sequence ID" value="TFK27615.1"/>
    <property type="molecule type" value="Genomic_DNA"/>
</dbReference>
<dbReference type="OrthoDB" id="1470350at2759"/>
<evidence type="ECO:0000256" key="12">
    <source>
        <dbReference type="ARBA" id="ARBA00023136"/>
    </source>
</evidence>
<evidence type="ECO:0000313" key="15">
    <source>
        <dbReference type="Proteomes" id="UP000307440"/>
    </source>
</evidence>
<evidence type="ECO:0000256" key="2">
    <source>
        <dbReference type="ARBA" id="ARBA00004370"/>
    </source>
</evidence>
<evidence type="ECO:0000256" key="5">
    <source>
        <dbReference type="ARBA" id="ARBA00022617"/>
    </source>
</evidence>
<keyword evidence="12" id="KW-0472">Membrane</keyword>
<evidence type="ECO:0000256" key="7">
    <source>
        <dbReference type="ARBA" id="ARBA00022723"/>
    </source>
</evidence>
<keyword evidence="11" id="KW-0503">Monooxygenase</keyword>
<gene>
    <name evidence="14" type="ORF">FA15DRAFT_701816</name>
</gene>
<keyword evidence="5" id="KW-0349">Heme</keyword>
<evidence type="ECO:0000256" key="9">
    <source>
        <dbReference type="ARBA" id="ARBA00023002"/>
    </source>
</evidence>
<keyword evidence="7" id="KW-0479">Metal-binding</keyword>
<dbReference type="GO" id="GO:0016705">
    <property type="term" value="F:oxidoreductase activity, acting on paired donors, with incorporation or reduction of molecular oxygen"/>
    <property type="evidence" value="ECO:0007669"/>
    <property type="project" value="InterPro"/>
</dbReference>
<evidence type="ECO:0000256" key="8">
    <source>
        <dbReference type="ARBA" id="ARBA00022989"/>
    </source>
</evidence>
<dbReference type="PANTHER" id="PTHR24305:SF166">
    <property type="entry name" value="CYTOCHROME P450 12A4, MITOCHONDRIAL-RELATED"/>
    <property type="match status" value="1"/>
</dbReference>
<dbReference type="PRINTS" id="PR00463">
    <property type="entry name" value="EP450I"/>
</dbReference>
<evidence type="ECO:0000313" key="14">
    <source>
        <dbReference type="EMBL" id="TFK27615.1"/>
    </source>
</evidence>
<feature type="signal peptide" evidence="13">
    <location>
        <begin position="1"/>
        <end position="19"/>
    </location>
</feature>
<dbReference type="PRINTS" id="PR00385">
    <property type="entry name" value="P450"/>
</dbReference>
<sequence>MPSLYLLPLSVFICRKALAFVNDVRAIHRIKLKRSEYEKYGWDVLSEVSVIGPIVFALADADVIKEVTSSSVGRFIKPVEVYERLEIRPPHHLCRGSEMEEIQEACITCIYRAQQQTGIQRDEVWRDKATIEFDHCTSLTYKIALLVLGAAVFGNKASWEIEPGLKPGHRMTFNQALHGMTSDFYLRVVVTAFAMGLTERLRKAQISYEELGAHLSETLEEKKNSPDPEGTDLFSIILANNEDSDDRLTDAEVKGNIFIFLIAGHETTAHTLAFTFALLSMYPDEQEALYKHITSVLEGRLVPSYGDLPRLARCTAVLYETMRVFPPVSYVKSKVCGRGYHLDITNRSGEKKTIPIPKGSTLTVDAAGLHYKPQYWKDPLAFKPERFLEAYRRDAFIPFSSGPRAFPGRRFFETEAITVMAMFISRYKVSIKEEPQFSSETFEQRYERIFASKEVLTLTPTRVPLVFTKRV</sequence>
<dbReference type="SUPFAM" id="SSF48264">
    <property type="entry name" value="Cytochrome P450"/>
    <property type="match status" value="1"/>
</dbReference>
<evidence type="ECO:0000256" key="6">
    <source>
        <dbReference type="ARBA" id="ARBA00022692"/>
    </source>
</evidence>
<keyword evidence="6" id="KW-0812">Transmembrane</keyword>
<comment type="subcellular location">
    <subcellularLocation>
        <location evidence="2">Membrane</location>
    </subcellularLocation>
</comment>
<dbReference type="STRING" id="230819.A0A5C3L4J0"/>
<comment type="similarity">
    <text evidence="4">Belongs to the cytochrome P450 family.</text>
</comment>
<evidence type="ECO:0000256" key="10">
    <source>
        <dbReference type="ARBA" id="ARBA00023004"/>
    </source>
</evidence>
<evidence type="ECO:0000256" key="13">
    <source>
        <dbReference type="SAM" id="SignalP"/>
    </source>
</evidence>
<dbReference type="GO" id="GO:0005506">
    <property type="term" value="F:iron ion binding"/>
    <property type="evidence" value="ECO:0007669"/>
    <property type="project" value="InterPro"/>
</dbReference>
<keyword evidence="10" id="KW-0408">Iron</keyword>
<keyword evidence="13" id="KW-0732">Signal</keyword>
<accession>A0A5C3L4J0</accession>
<dbReference type="InterPro" id="IPR050121">
    <property type="entry name" value="Cytochrome_P450_monoxygenase"/>
</dbReference>
<keyword evidence="8" id="KW-1133">Transmembrane helix</keyword>
<feature type="chain" id="PRO_5023054976" evidence="13">
    <location>
        <begin position="20"/>
        <end position="471"/>
    </location>
</feature>
<organism evidence="14 15">
    <name type="scientific">Coprinopsis marcescibilis</name>
    <name type="common">Agaric fungus</name>
    <name type="synonym">Psathyrella marcescibilis</name>
    <dbReference type="NCBI Taxonomy" id="230819"/>
    <lineage>
        <taxon>Eukaryota</taxon>
        <taxon>Fungi</taxon>
        <taxon>Dikarya</taxon>
        <taxon>Basidiomycota</taxon>
        <taxon>Agaricomycotina</taxon>
        <taxon>Agaricomycetes</taxon>
        <taxon>Agaricomycetidae</taxon>
        <taxon>Agaricales</taxon>
        <taxon>Agaricineae</taxon>
        <taxon>Psathyrellaceae</taxon>
        <taxon>Coprinopsis</taxon>
    </lineage>
</organism>
<evidence type="ECO:0000256" key="1">
    <source>
        <dbReference type="ARBA" id="ARBA00001971"/>
    </source>
</evidence>
<dbReference type="GO" id="GO:0016020">
    <property type="term" value="C:membrane"/>
    <property type="evidence" value="ECO:0007669"/>
    <property type="project" value="UniProtKB-SubCell"/>
</dbReference>
<keyword evidence="9" id="KW-0560">Oxidoreductase</keyword>
<dbReference type="Pfam" id="PF00067">
    <property type="entry name" value="p450"/>
    <property type="match status" value="1"/>
</dbReference>
<reference evidence="14 15" key="1">
    <citation type="journal article" date="2019" name="Nat. Ecol. Evol.">
        <title>Megaphylogeny resolves global patterns of mushroom evolution.</title>
        <authorList>
            <person name="Varga T."/>
            <person name="Krizsan K."/>
            <person name="Foldi C."/>
            <person name="Dima B."/>
            <person name="Sanchez-Garcia M."/>
            <person name="Sanchez-Ramirez S."/>
            <person name="Szollosi G.J."/>
            <person name="Szarkandi J.G."/>
            <person name="Papp V."/>
            <person name="Albert L."/>
            <person name="Andreopoulos W."/>
            <person name="Angelini C."/>
            <person name="Antonin V."/>
            <person name="Barry K.W."/>
            <person name="Bougher N.L."/>
            <person name="Buchanan P."/>
            <person name="Buyck B."/>
            <person name="Bense V."/>
            <person name="Catcheside P."/>
            <person name="Chovatia M."/>
            <person name="Cooper J."/>
            <person name="Damon W."/>
            <person name="Desjardin D."/>
            <person name="Finy P."/>
            <person name="Geml J."/>
            <person name="Haridas S."/>
            <person name="Hughes K."/>
            <person name="Justo A."/>
            <person name="Karasinski D."/>
            <person name="Kautmanova I."/>
            <person name="Kiss B."/>
            <person name="Kocsube S."/>
            <person name="Kotiranta H."/>
            <person name="LaButti K.M."/>
            <person name="Lechner B.E."/>
            <person name="Liimatainen K."/>
            <person name="Lipzen A."/>
            <person name="Lukacs Z."/>
            <person name="Mihaltcheva S."/>
            <person name="Morgado L.N."/>
            <person name="Niskanen T."/>
            <person name="Noordeloos M.E."/>
            <person name="Ohm R.A."/>
            <person name="Ortiz-Santana B."/>
            <person name="Ovrebo C."/>
            <person name="Racz N."/>
            <person name="Riley R."/>
            <person name="Savchenko A."/>
            <person name="Shiryaev A."/>
            <person name="Soop K."/>
            <person name="Spirin V."/>
            <person name="Szebenyi C."/>
            <person name="Tomsovsky M."/>
            <person name="Tulloss R.E."/>
            <person name="Uehling J."/>
            <person name="Grigoriev I.V."/>
            <person name="Vagvolgyi C."/>
            <person name="Papp T."/>
            <person name="Martin F.M."/>
            <person name="Miettinen O."/>
            <person name="Hibbett D.S."/>
            <person name="Nagy L.G."/>
        </authorList>
    </citation>
    <scope>NUCLEOTIDE SEQUENCE [LARGE SCALE GENOMIC DNA]</scope>
    <source>
        <strain evidence="14 15">CBS 121175</strain>
    </source>
</reference>
<dbReference type="GO" id="GO:0020037">
    <property type="term" value="F:heme binding"/>
    <property type="evidence" value="ECO:0007669"/>
    <property type="project" value="InterPro"/>
</dbReference>
<dbReference type="Proteomes" id="UP000307440">
    <property type="component" value="Unassembled WGS sequence"/>
</dbReference>
<comment type="cofactor">
    <cofactor evidence="1">
        <name>heme</name>
        <dbReference type="ChEBI" id="CHEBI:30413"/>
    </cofactor>
</comment>
<dbReference type="GO" id="GO:0004497">
    <property type="term" value="F:monooxygenase activity"/>
    <property type="evidence" value="ECO:0007669"/>
    <property type="project" value="UniProtKB-KW"/>
</dbReference>